<dbReference type="PROSITE" id="PS00708">
    <property type="entry name" value="PRO_ENDOPEP_SER"/>
    <property type="match status" value="1"/>
</dbReference>
<dbReference type="OrthoDB" id="9812921at2"/>
<dbReference type="InterPro" id="IPR029058">
    <property type="entry name" value="AB_hydrolase_fold"/>
</dbReference>
<evidence type="ECO:0000313" key="6">
    <source>
        <dbReference type="EMBL" id="ATL46354.1"/>
    </source>
</evidence>
<proteinExistence type="predicted"/>
<dbReference type="Gene3D" id="3.40.50.1820">
    <property type="entry name" value="alpha/beta hydrolase"/>
    <property type="match status" value="1"/>
</dbReference>
<reference evidence="6 7" key="1">
    <citation type="submission" date="2017-10" db="EMBL/GenBank/DDBJ databases">
        <title>Paenichitinophaga pekingensis gen. nov., sp. nov., isolated from activated sludge.</title>
        <authorList>
            <person name="Jin D."/>
            <person name="Kong X."/>
            <person name="Deng Y."/>
            <person name="Bai Z."/>
        </authorList>
    </citation>
    <scope>NUCLEOTIDE SEQUENCE [LARGE SCALE GENOMIC DNA]</scope>
    <source>
        <strain evidence="6 7">13</strain>
    </source>
</reference>
<dbReference type="PANTHER" id="PTHR11731">
    <property type="entry name" value="PROTEASE FAMILY S9B,C DIPEPTIDYL-PEPTIDASE IV-RELATED"/>
    <property type="match status" value="1"/>
</dbReference>
<dbReference type="GO" id="GO:0006508">
    <property type="term" value="P:proteolysis"/>
    <property type="evidence" value="ECO:0007669"/>
    <property type="project" value="UniProtKB-KW"/>
</dbReference>
<dbReference type="GO" id="GO:0004252">
    <property type="term" value="F:serine-type endopeptidase activity"/>
    <property type="evidence" value="ECO:0007669"/>
    <property type="project" value="InterPro"/>
</dbReference>
<dbReference type="GO" id="GO:0008239">
    <property type="term" value="F:dipeptidyl-peptidase activity"/>
    <property type="evidence" value="ECO:0007669"/>
    <property type="project" value="TreeGrafter"/>
</dbReference>
<protein>
    <submittedName>
        <fullName evidence="6">Peptidase S9 family protein</fullName>
    </submittedName>
</protein>
<keyword evidence="1" id="KW-0645">Protease</keyword>
<dbReference type="KEGG" id="cbae:COR50_03735"/>
<evidence type="ECO:0000256" key="2">
    <source>
        <dbReference type="ARBA" id="ARBA00022801"/>
    </source>
</evidence>
<evidence type="ECO:0000259" key="5">
    <source>
        <dbReference type="Pfam" id="PF00930"/>
    </source>
</evidence>
<organism evidence="6 7">
    <name type="scientific">Chitinophaga caeni</name>
    <dbReference type="NCBI Taxonomy" id="2029983"/>
    <lineage>
        <taxon>Bacteria</taxon>
        <taxon>Pseudomonadati</taxon>
        <taxon>Bacteroidota</taxon>
        <taxon>Chitinophagia</taxon>
        <taxon>Chitinophagales</taxon>
        <taxon>Chitinophagaceae</taxon>
        <taxon>Chitinophaga</taxon>
    </lineage>
</organism>
<gene>
    <name evidence="6" type="ORF">COR50_03735</name>
</gene>
<feature type="signal peptide" evidence="3">
    <location>
        <begin position="1"/>
        <end position="23"/>
    </location>
</feature>
<dbReference type="RefSeq" id="WP_098192742.1">
    <property type="nucleotide sequence ID" value="NZ_CP023777.1"/>
</dbReference>
<feature type="chain" id="PRO_5013149454" evidence="3">
    <location>
        <begin position="24"/>
        <end position="715"/>
    </location>
</feature>
<dbReference type="InterPro" id="IPR002471">
    <property type="entry name" value="Pept_S9_AS"/>
</dbReference>
<dbReference type="SUPFAM" id="SSF53474">
    <property type="entry name" value="alpha/beta-Hydrolases"/>
    <property type="match status" value="1"/>
</dbReference>
<accession>A0A291QR88</accession>
<keyword evidence="2" id="KW-0378">Hydrolase</keyword>
<dbReference type="Gene3D" id="2.140.10.30">
    <property type="entry name" value="Dipeptidylpeptidase IV, N-terminal domain"/>
    <property type="match status" value="1"/>
</dbReference>
<dbReference type="PANTHER" id="PTHR11731:SF193">
    <property type="entry name" value="DIPEPTIDYL PEPTIDASE 9"/>
    <property type="match status" value="1"/>
</dbReference>
<dbReference type="AlphaFoldDB" id="A0A291QR88"/>
<dbReference type="Pfam" id="PF00930">
    <property type="entry name" value="DPPIV_N"/>
    <property type="match status" value="1"/>
</dbReference>
<dbReference type="InterPro" id="IPR050278">
    <property type="entry name" value="Serine_Prot_S9B/DPPIV"/>
</dbReference>
<dbReference type="SUPFAM" id="SSF82171">
    <property type="entry name" value="DPP6 N-terminal domain-like"/>
    <property type="match status" value="1"/>
</dbReference>
<sequence>MNKLFPAAFAGLALLISPMLADAQTKKDLSFDEIWKNQPKGFYNSLPRIGEWADNDAYIEIRTDANGKSQSYRVTADKGKASVYVPPVGTHNVVYVKDNDVFIKTPAGEETRLTNNGEEEKNPTLSPDEKYVAFTRNNNLYAVEVASKKETQFTRDGSDVIYNGWASWVYYEEILGRATRYRAFWWSPDSRHIAFMRFDDTKVPIFPIYSEVGQHGYLENTRYPKAGDPNPTVKMGIVPVTGGHIAWADFDEQEDQYFGTPFWTPDGSALWMQWMPRDQNNLKIYAIDPASGKKKEMYDEKQDTWVDWYYDVNFLKNNKGFIVLSSKSGWDHIYHYNMDGSLNKQITNGDWRVKDVLLVDEKKNLVYFTARKEATTRYDLYKVSLEGGTPTRLTFGDYSHSVKLSPSGKYFITTYSNLSTPTKVALLNTNGKIIRELGDMKGPEFDKYNLAPTLLTSYKTRDGLTLPMTIMWPLHMEAGKKYPVLISVYGGPDAGSIYEIWPRGLAKQWLAKEGVIQVTIDNRAGGHLGKIGMNYIHRNLGIHEIEDFMDATRWLNTREGVNPDKVCITGGSFGGYMTCMALTYGADVFKYGIASFSVTDWQLYDSHYTERYMDTPADNPEGYKNTAVMTHADKYKGLLRIVHGTMDDNVHMQNSIQLVDKLEDLNKHFEFMLYPGERHGWGGLKSRHSTLEAYRFYYNNLLEKQLPKEFYTHWK</sequence>
<keyword evidence="3" id="KW-0732">Signal</keyword>
<dbReference type="InterPro" id="IPR001375">
    <property type="entry name" value="Peptidase_S9_cat"/>
</dbReference>
<evidence type="ECO:0000313" key="7">
    <source>
        <dbReference type="Proteomes" id="UP000220133"/>
    </source>
</evidence>
<keyword evidence="7" id="KW-1185">Reference proteome</keyword>
<evidence type="ECO:0000256" key="1">
    <source>
        <dbReference type="ARBA" id="ARBA00022670"/>
    </source>
</evidence>
<feature type="domain" description="Dipeptidylpeptidase IV N-terminal" evidence="5">
    <location>
        <begin position="121"/>
        <end position="421"/>
    </location>
</feature>
<dbReference type="InterPro" id="IPR002469">
    <property type="entry name" value="Peptidase_S9B_N"/>
</dbReference>
<evidence type="ECO:0000259" key="4">
    <source>
        <dbReference type="Pfam" id="PF00326"/>
    </source>
</evidence>
<dbReference type="EMBL" id="CP023777">
    <property type="protein sequence ID" value="ATL46354.1"/>
    <property type="molecule type" value="Genomic_DNA"/>
</dbReference>
<dbReference type="Proteomes" id="UP000220133">
    <property type="component" value="Chromosome"/>
</dbReference>
<evidence type="ECO:0000256" key="3">
    <source>
        <dbReference type="SAM" id="SignalP"/>
    </source>
</evidence>
<name>A0A291QR88_9BACT</name>
<dbReference type="Pfam" id="PF00326">
    <property type="entry name" value="Peptidase_S9"/>
    <property type="match status" value="1"/>
</dbReference>
<feature type="domain" description="Peptidase S9 prolyl oligopeptidase catalytic" evidence="4">
    <location>
        <begin position="507"/>
        <end position="699"/>
    </location>
</feature>